<dbReference type="SUPFAM" id="SSF53756">
    <property type="entry name" value="UDP-Glycosyltransferase/glycogen phosphorylase"/>
    <property type="match status" value="1"/>
</dbReference>
<dbReference type="Pfam" id="PF04464">
    <property type="entry name" value="Glyphos_transf"/>
    <property type="match status" value="1"/>
</dbReference>
<evidence type="ECO:0000313" key="2">
    <source>
        <dbReference type="Proteomes" id="UP001501588"/>
    </source>
</evidence>
<name>A0ABP3R4W2_9PROT</name>
<evidence type="ECO:0000313" key="1">
    <source>
        <dbReference type="EMBL" id="GAA0600643.1"/>
    </source>
</evidence>
<dbReference type="InterPro" id="IPR007554">
    <property type="entry name" value="Glycerophosphate_synth"/>
</dbReference>
<dbReference type="Gene3D" id="3.40.50.12580">
    <property type="match status" value="1"/>
</dbReference>
<dbReference type="Proteomes" id="UP001501588">
    <property type="component" value="Unassembled WGS sequence"/>
</dbReference>
<accession>A0ABP3R4W2</accession>
<dbReference type="InterPro" id="IPR043148">
    <property type="entry name" value="TagF_C"/>
</dbReference>
<comment type="caution">
    <text evidence="1">The sequence shown here is derived from an EMBL/GenBank/DDBJ whole genome shotgun (WGS) entry which is preliminary data.</text>
</comment>
<dbReference type="EMBL" id="BAAAFZ010000073">
    <property type="protein sequence ID" value="GAA0600643.1"/>
    <property type="molecule type" value="Genomic_DNA"/>
</dbReference>
<protein>
    <submittedName>
        <fullName evidence="1">Glycerophosphotransferase</fullName>
    </submittedName>
</protein>
<keyword evidence="2" id="KW-1185">Reference proteome</keyword>
<reference evidence="2" key="1">
    <citation type="journal article" date="2019" name="Int. J. Syst. Evol. Microbiol.">
        <title>The Global Catalogue of Microorganisms (GCM) 10K type strain sequencing project: providing services to taxonomists for standard genome sequencing and annotation.</title>
        <authorList>
            <consortium name="The Broad Institute Genomics Platform"/>
            <consortium name="The Broad Institute Genome Sequencing Center for Infectious Disease"/>
            <person name="Wu L."/>
            <person name="Ma J."/>
        </authorList>
    </citation>
    <scope>NUCLEOTIDE SEQUENCE [LARGE SCALE GENOMIC DNA]</scope>
    <source>
        <strain evidence="2">JCM 9933</strain>
    </source>
</reference>
<organism evidence="1 2">
    <name type="scientific">Craurococcus roseus</name>
    <dbReference type="NCBI Taxonomy" id="77585"/>
    <lineage>
        <taxon>Bacteria</taxon>
        <taxon>Pseudomonadati</taxon>
        <taxon>Pseudomonadota</taxon>
        <taxon>Alphaproteobacteria</taxon>
        <taxon>Acetobacterales</taxon>
        <taxon>Acetobacteraceae</taxon>
        <taxon>Craurococcus</taxon>
    </lineage>
</organism>
<dbReference type="RefSeq" id="WP_343897498.1">
    <property type="nucleotide sequence ID" value="NZ_BAAAFZ010000073.1"/>
</dbReference>
<proteinExistence type="predicted"/>
<sequence length="364" mass="41177">MTGRRTLIGYFLRHSGNLHYFAAIKPYLDHFMRVAGVENRIIVARPPSGQETPPEIADYARLFAADLRVDDCDVVLTPSFLRPEDRPGPRNPATRVVQIFHGMSDKPFTYERDFGDYALCLCAGRRQIDRLLAHERNRGIRWAMVGYPKFDRFPTAPPLFTDGRKTLVYCPTWRKGGISSVERFLDGPAAVADLAHRHNLIVKPHPNIFNPDRPHFDRSVVERLERLERVPGVRLVRSGNVMPWFAQADLFIGDISAAGYEWLYFNRPMVFLNPRPAELRATADPYGLTYLWRCGEVCDEVGRLGAAVEAALTEDRHAAVREATLHYSVHHPRDGRALDRGAAAIQALLHAGEVRAPEEAQQHA</sequence>
<gene>
    <name evidence="1" type="ORF">GCM10009416_43280</name>
</gene>